<accession>A0A0G4KIK1</accession>
<dbReference type="PANTHER" id="PTHR38787:SF3">
    <property type="entry name" value="REGULATORY P DOMAIN-CONTAINING PROTEIN"/>
    <property type="match status" value="1"/>
</dbReference>
<gene>
    <name evidence="2" type="ORF">BN1723_008711</name>
</gene>
<dbReference type="GO" id="GO:0005576">
    <property type="term" value="C:extracellular region"/>
    <property type="evidence" value="ECO:0007669"/>
    <property type="project" value="TreeGrafter"/>
</dbReference>
<feature type="signal peptide" evidence="1">
    <location>
        <begin position="1"/>
        <end position="20"/>
    </location>
</feature>
<organism evidence="2 3">
    <name type="scientific">Verticillium longisporum</name>
    <name type="common">Verticillium dahliae var. longisporum</name>
    <dbReference type="NCBI Taxonomy" id="100787"/>
    <lineage>
        <taxon>Eukaryota</taxon>
        <taxon>Fungi</taxon>
        <taxon>Dikarya</taxon>
        <taxon>Ascomycota</taxon>
        <taxon>Pezizomycotina</taxon>
        <taxon>Sordariomycetes</taxon>
        <taxon>Hypocreomycetidae</taxon>
        <taxon>Glomerellales</taxon>
        <taxon>Plectosphaerellaceae</taxon>
        <taxon>Verticillium</taxon>
    </lineage>
</organism>
<reference evidence="3" key="1">
    <citation type="submission" date="2015-05" db="EMBL/GenBank/DDBJ databases">
        <authorList>
            <person name="Fogelqvist Johan"/>
        </authorList>
    </citation>
    <scope>NUCLEOTIDE SEQUENCE [LARGE SCALE GENOMIC DNA]</scope>
</reference>
<evidence type="ECO:0000313" key="2">
    <source>
        <dbReference type="EMBL" id="CRJ99867.1"/>
    </source>
</evidence>
<dbReference type="AlphaFoldDB" id="A0A0G4KIK1"/>
<evidence type="ECO:0000256" key="1">
    <source>
        <dbReference type="SAM" id="SignalP"/>
    </source>
</evidence>
<name>A0A0G4KIK1_VERLO</name>
<sequence length="364" mass="40601">MVRAASYLGSLALLASSALAKEVAVNEAVAAELYDSGLVHKAVMDRKMNFWKTARESGVFKSEQYPELNATKCVNGWAEAIVGDRHNTFRCNNVDLVHFLPHVALGSPGAEGSSSWGWTSDDDREFVAVGQYDGTAFIEIGKDGRMTYLGRLPQVTTPSEWREIRSYKHYMIIGSEAPGHGVQIFDMHKLLTVDPANPSLGCAAGDGYVHDAQCMVYHGPDKRYEGRDICYGYNEDTLTIYDVTNKANVTNIISRISYEGAAYTHQGWVLDPKNQEYLVMDDELDEVRARGPAADGFPVTYIWDIRDLEKPKQTGLYKSKTKAIDHNQYVIDGLNYQVAADVATYRILLLPPQQVVRQQRSGSW</sequence>
<dbReference type="NCBIfam" id="TIGR04312">
    <property type="entry name" value="choice_anch_B"/>
    <property type="match status" value="1"/>
</dbReference>
<protein>
    <submittedName>
        <fullName evidence="2">Uncharacterized protein</fullName>
    </submittedName>
</protein>
<keyword evidence="1" id="KW-0732">Signal</keyword>
<feature type="chain" id="PRO_5002565815" evidence="1">
    <location>
        <begin position="21"/>
        <end position="364"/>
    </location>
</feature>
<dbReference type="InterPro" id="IPR027589">
    <property type="entry name" value="Choice_anch_B"/>
</dbReference>
<dbReference type="Proteomes" id="UP000045706">
    <property type="component" value="Unassembled WGS sequence"/>
</dbReference>
<dbReference type="PANTHER" id="PTHR38787">
    <property type="entry name" value="REGULATORY P DOMAIN-CONTAINING PROTEIN"/>
    <property type="match status" value="1"/>
</dbReference>
<dbReference type="EMBL" id="CVQI01000669">
    <property type="protein sequence ID" value="CRJ99867.1"/>
    <property type="molecule type" value="Genomic_DNA"/>
</dbReference>
<evidence type="ECO:0000313" key="3">
    <source>
        <dbReference type="Proteomes" id="UP000045706"/>
    </source>
</evidence>
<proteinExistence type="predicted"/>